<name>A0ABV9TDW9_9MICC</name>
<sequence length="182" mass="20061">MTDRADEETPQFVTFQSWRIRVAIAVVFFALIMVASALVPDGPYLLTTGPVFFIGFTAYSFALHRSVVIRLEDDAVDIRLGLHKARIPYEDITEAAVGPRTEWWRIGRRRLDDRATGYLTGGPSVRISTGSTSVVVSAAKSYRVAGAIQRKCDHLAEERGVARSRPAAEAAEPAPQQGRTTR</sequence>
<accession>A0ABV9TDW9</accession>
<evidence type="ECO:0000256" key="1">
    <source>
        <dbReference type="SAM" id="MobiDB-lite"/>
    </source>
</evidence>
<evidence type="ECO:0008006" key="5">
    <source>
        <dbReference type="Google" id="ProtNLM"/>
    </source>
</evidence>
<keyword evidence="2" id="KW-1133">Transmembrane helix</keyword>
<keyword evidence="2" id="KW-0812">Transmembrane</keyword>
<keyword evidence="4" id="KW-1185">Reference proteome</keyword>
<dbReference type="EMBL" id="JBHSIW010000002">
    <property type="protein sequence ID" value="MFC4902162.1"/>
    <property type="molecule type" value="Genomic_DNA"/>
</dbReference>
<feature type="transmembrane region" description="Helical" evidence="2">
    <location>
        <begin position="44"/>
        <end position="62"/>
    </location>
</feature>
<dbReference type="Proteomes" id="UP001595797">
    <property type="component" value="Unassembled WGS sequence"/>
</dbReference>
<dbReference type="RefSeq" id="WP_277551495.1">
    <property type="nucleotide sequence ID" value="NZ_JARAMH010000009.1"/>
</dbReference>
<evidence type="ECO:0000313" key="4">
    <source>
        <dbReference type="Proteomes" id="UP001595797"/>
    </source>
</evidence>
<reference evidence="4" key="1">
    <citation type="journal article" date="2019" name="Int. J. Syst. Evol. Microbiol.">
        <title>The Global Catalogue of Microorganisms (GCM) 10K type strain sequencing project: providing services to taxonomists for standard genome sequencing and annotation.</title>
        <authorList>
            <consortium name="The Broad Institute Genomics Platform"/>
            <consortium name="The Broad Institute Genome Sequencing Center for Infectious Disease"/>
            <person name="Wu L."/>
            <person name="Ma J."/>
        </authorList>
    </citation>
    <scope>NUCLEOTIDE SEQUENCE [LARGE SCALE GENOMIC DNA]</scope>
    <source>
        <strain evidence="4">CGMCC 4.6946</strain>
    </source>
</reference>
<proteinExistence type="predicted"/>
<keyword evidence="2" id="KW-0472">Membrane</keyword>
<comment type="caution">
    <text evidence="3">The sequence shown here is derived from an EMBL/GenBank/DDBJ whole genome shotgun (WGS) entry which is preliminary data.</text>
</comment>
<feature type="transmembrane region" description="Helical" evidence="2">
    <location>
        <begin position="20"/>
        <end position="38"/>
    </location>
</feature>
<organism evidence="3 4">
    <name type="scientific">Kocuria oceani</name>
    <dbReference type="NCBI Taxonomy" id="988827"/>
    <lineage>
        <taxon>Bacteria</taxon>
        <taxon>Bacillati</taxon>
        <taxon>Actinomycetota</taxon>
        <taxon>Actinomycetes</taxon>
        <taxon>Micrococcales</taxon>
        <taxon>Micrococcaceae</taxon>
        <taxon>Kocuria</taxon>
    </lineage>
</organism>
<evidence type="ECO:0000313" key="3">
    <source>
        <dbReference type="EMBL" id="MFC4902162.1"/>
    </source>
</evidence>
<protein>
    <recommendedName>
        <fullName evidence="5">DUF3093 domain-containing protein</fullName>
    </recommendedName>
</protein>
<evidence type="ECO:0000256" key="2">
    <source>
        <dbReference type="SAM" id="Phobius"/>
    </source>
</evidence>
<feature type="region of interest" description="Disordered" evidence="1">
    <location>
        <begin position="158"/>
        <end position="182"/>
    </location>
</feature>
<gene>
    <name evidence="3" type="ORF">ACFPCS_01110</name>
</gene>